<dbReference type="AlphaFoldDB" id="A0A3N4VXZ6"/>
<feature type="transmembrane region" description="Helical" evidence="6">
    <location>
        <begin position="27"/>
        <end position="48"/>
    </location>
</feature>
<keyword evidence="4 6" id="KW-1133">Transmembrane helix</keyword>
<feature type="transmembrane region" description="Helical" evidence="6">
    <location>
        <begin position="92"/>
        <end position="113"/>
    </location>
</feature>
<accession>A0A3N4VXZ6</accession>
<evidence type="ECO:0000313" key="8">
    <source>
        <dbReference type="Proteomes" id="UP000269708"/>
    </source>
</evidence>
<dbReference type="PIRSF" id="PIRSF006060">
    <property type="entry name" value="AA_transporter"/>
    <property type="match status" value="1"/>
</dbReference>
<feature type="transmembrane region" description="Helical" evidence="6">
    <location>
        <begin position="120"/>
        <end position="138"/>
    </location>
</feature>
<evidence type="ECO:0000256" key="4">
    <source>
        <dbReference type="ARBA" id="ARBA00022989"/>
    </source>
</evidence>
<keyword evidence="8" id="KW-1185">Reference proteome</keyword>
<evidence type="ECO:0000256" key="3">
    <source>
        <dbReference type="ARBA" id="ARBA00022692"/>
    </source>
</evidence>
<dbReference type="OrthoDB" id="9804700at2"/>
<feature type="transmembrane region" description="Helical" evidence="6">
    <location>
        <begin position="192"/>
        <end position="210"/>
    </location>
</feature>
<feature type="transmembrane region" description="Helical" evidence="6">
    <location>
        <begin position="60"/>
        <end position="80"/>
    </location>
</feature>
<dbReference type="GO" id="GO:0015171">
    <property type="term" value="F:amino acid transmembrane transporter activity"/>
    <property type="evidence" value="ECO:0007669"/>
    <property type="project" value="TreeGrafter"/>
</dbReference>
<feature type="transmembrane region" description="Helical" evidence="6">
    <location>
        <begin position="422"/>
        <end position="442"/>
    </location>
</feature>
<organism evidence="7 8">
    <name type="scientific">Vulcaniibacterium tengchongense</name>
    <dbReference type="NCBI Taxonomy" id="1273429"/>
    <lineage>
        <taxon>Bacteria</taxon>
        <taxon>Pseudomonadati</taxon>
        <taxon>Pseudomonadota</taxon>
        <taxon>Gammaproteobacteria</taxon>
        <taxon>Lysobacterales</taxon>
        <taxon>Lysobacteraceae</taxon>
        <taxon>Vulcaniibacterium</taxon>
    </lineage>
</organism>
<evidence type="ECO:0000256" key="2">
    <source>
        <dbReference type="ARBA" id="ARBA00022448"/>
    </source>
</evidence>
<keyword evidence="5 6" id="KW-0472">Membrane</keyword>
<sequence>MLQRLLATKHPHASHADAEGLSLQRALGPWGLTALGIGAVIGGGIFVITGQAAADHAGPAIMLSFVLAAICCAFCALAYAEFAAMVPVSGSAYTYTYATLGELAAWFIGWMLVLEYGVSASAVAVSWTGYLLSLLQHFDIYLPKALIAAPLDAQLRPTGAIMNVPAAAIVLLLTWVCYVGIRKSSAMNMAMVVLKTGLIVLVIVAGWKYVDPGNWEPFIPANEGPGKYGWEGVLRGAAMVFFAYIGFEAVSVAAQESHRPQRDMPIGMLLSLVICTVLYIAMAAVMTGLVPYTKLGTDEPVVTAVAAHRQLDWLRIVVEIGALIGLSSVVLVMIIGQPRIFMIMARDGLLPPVFTRIHPRYRTPHINTVITGLGIALLAALFPLDVLGELTSMGTLIAFAAVCAGVLILRRTQPDLPRPFRIPFAWFVCSAGVLSCLALLSAMTAHNWMLMAIWTAGGFLIYFLYGYRHSRLRG</sequence>
<feature type="transmembrane region" description="Helical" evidence="6">
    <location>
        <begin position="390"/>
        <end position="410"/>
    </location>
</feature>
<evidence type="ECO:0000256" key="6">
    <source>
        <dbReference type="SAM" id="Phobius"/>
    </source>
</evidence>
<name>A0A3N4VXZ6_9GAMM</name>
<comment type="caution">
    <text evidence="7">The sequence shown here is derived from an EMBL/GenBank/DDBJ whole genome shotgun (WGS) entry which is preliminary data.</text>
</comment>
<feature type="transmembrane region" description="Helical" evidence="6">
    <location>
        <begin position="366"/>
        <end position="384"/>
    </location>
</feature>
<dbReference type="Proteomes" id="UP000269708">
    <property type="component" value="Unassembled WGS sequence"/>
</dbReference>
<feature type="transmembrane region" description="Helical" evidence="6">
    <location>
        <begin position="448"/>
        <end position="467"/>
    </location>
</feature>
<dbReference type="PANTHER" id="PTHR43243:SF4">
    <property type="entry name" value="CATIONIC AMINO ACID TRANSPORTER 4"/>
    <property type="match status" value="1"/>
</dbReference>
<dbReference type="RefSeq" id="WP_123769501.1">
    <property type="nucleotide sequence ID" value="NZ_RKQN01000001.1"/>
</dbReference>
<feature type="transmembrane region" description="Helical" evidence="6">
    <location>
        <begin position="158"/>
        <end position="180"/>
    </location>
</feature>
<dbReference type="Gene3D" id="1.20.1740.10">
    <property type="entry name" value="Amino acid/polyamine transporter I"/>
    <property type="match status" value="1"/>
</dbReference>
<dbReference type="EMBL" id="RKQN01000001">
    <property type="protein sequence ID" value="RPE81997.1"/>
    <property type="molecule type" value="Genomic_DNA"/>
</dbReference>
<comment type="subcellular location">
    <subcellularLocation>
        <location evidence="1">Membrane</location>
        <topology evidence="1">Multi-pass membrane protein</topology>
    </subcellularLocation>
</comment>
<proteinExistence type="predicted"/>
<feature type="transmembrane region" description="Helical" evidence="6">
    <location>
        <begin position="313"/>
        <end position="336"/>
    </location>
</feature>
<evidence type="ECO:0000256" key="1">
    <source>
        <dbReference type="ARBA" id="ARBA00004141"/>
    </source>
</evidence>
<keyword evidence="2" id="KW-0813">Transport</keyword>
<dbReference type="GO" id="GO:0016020">
    <property type="term" value="C:membrane"/>
    <property type="evidence" value="ECO:0007669"/>
    <property type="project" value="UniProtKB-SubCell"/>
</dbReference>
<keyword evidence="3 6" id="KW-0812">Transmembrane</keyword>
<protein>
    <submittedName>
        <fullName evidence="7">Amino acid/polyamine/organocation transporter (APC superfamily)</fullName>
    </submittedName>
</protein>
<evidence type="ECO:0000313" key="7">
    <source>
        <dbReference type="EMBL" id="RPE81997.1"/>
    </source>
</evidence>
<gene>
    <name evidence="7" type="ORF">EDC50_1200</name>
</gene>
<reference evidence="7 8" key="1">
    <citation type="submission" date="2018-11" db="EMBL/GenBank/DDBJ databases">
        <title>Genomic Encyclopedia of Type Strains, Phase IV (KMG-IV): sequencing the most valuable type-strain genomes for metagenomic binning, comparative biology and taxonomic classification.</title>
        <authorList>
            <person name="Goeker M."/>
        </authorList>
    </citation>
    <scope>NUCLEOTIDE SEQUENCE [LARGE SCALE GENOMIC DNA]</scope>
    <source>
        <strain evidence="7 8">DSM 25623</strain>
    </source>
</reference>
<dbReference type="Pfam" id="PF13520">
    <property type="entry name" value="AA_permease_2"/>
    <property type="match status" value="1"/>
</dbReference>
<dbReference type="InterPro" id="IPR002293">
    <property type="entry name" value="AA/rel_permease1"/>
</dbReference>
<evidence type="ECO:0000256" key="5">
    <source>
        <dbReference type="ARBA" id="ARBA00023136"/>
    </source>
</evidence>
<feature type="transmembrane region" description="Helical" evidence="6">
    <location>
        <begin position="266"/>
        <end position="293"/>
    </location>
</feature>
<dbReference type="PANTHER" id="PTHR43243">
    <property type="entry name" value="INNER MEMBRANE TRANSPORTER YGJI-RELATED"/>
    <property type="match status" value="1"/>
</dbReference>
<feature type="transmembrane region" description="Helical" evidence="6">
    <location>
        <begin position="233"/>
        <end position="254"/>
    </location>
</feature>